<dbReference type="GO" id="GO:0004497">
    <property type="term" value="F:monooxygenase activity"/>
    <property type="evidence" value="ECO:0007669"/>
    <property type="project" value="UniProtKB-KW"/>
</dbReference>
<evidence type="ECO:0000259" key="1">
    <source>
        <dbReference type="PROSITE" id="PS51725"/>
    </source>
</evidence>
<dbReference type="Proteomes" id="UP001596405">
    <property type="component" value="Unassembled WGS sequence"/>
</dbReference>
<dbReference type="InterPro" id="IPR007138">
    <property type="entry name" value="ABM_dom"/>
</dbReference>
<dbReference type="SUPFAM" id="SSF54909">
    <property type="entry name" value="Dimeric alpha+beta barrel"/>
    <property type="match status" value="1"/>
</dbReference>
<protein>
    <submittedName>
        <fullName evidence="2">Quinol monooxygenase</fullName>
        <ecNumber evidence="2">1.-.-.-</ecNumber>
    </submittedName>
</protein>
<dbReference type="InterPro" id="IPR011008">
    <property type="entry name" value="Dimeric_a/b-barrel"/>
</dbReference>
<sequence>MLLIRVVRMTFQEDKVQEFLEIFKASRDKIRSFTGGQRVDLLQDYNLPNVYSTYSLWDSEDALNHYRKSALFGSVWKPTKALFAEPAQAFSFKPTEL</sequence>
<keyword evidence="3" id="KW-1185">Reference proteome</keyword>
<organism evidence="2 3">
    <name type="scientific">Rufibacter roseus</name>
    <dbReference type="NCBI Taxonomy" id="1567108"/>
    <lineage>
        <taxon>Bacteria</taxon>
        <taxon>Pseudomonadati</taxon>
        <taxon>Bacteroidota</taxon>
        <taxon>Cytophagia</taxon>
        <taxon>Cytophagales</taxon>
        <taxon>Hymenobacteraceae</taxon>
        <taxon>Rufibacter</taxon>
    </lineage>
</organism>
<feature type="domain" description="ABM" evidence="1">
    <location>
        <begin position="3"/>
        <end position="92"/>
    </location>
</feature>
<evidence type="ECO:0000313" key="2">
    <source>
        <dbReference type="EMBL" id="MFC6999179.1"/>
    </source>
</evidence>
<dbReference type="PROSITE" id="PS51725">
    <property type="entry name" value="ABM"/>
    <property type="match status" value="1"/>
</dbReference>
<dbReference type="RefSeq" id="WP_377131481.1">
    <property type="nucleotide sequence ID" value="NZ_JBHSYQ010000015.1"/>
</dbReference>
<name>A0ABW2DR53_9BACT</name>
<comment type="caution">
    <text evidence="2">The sequence shown here is derived from an EMBL/GenBank/DDBJ whole genome shotgun (WGS) entry which is preliminary data.</text>
</comment>
<keyword evidence="2" id="KW-0560">Oxidoreductase</keyword>
<keyword evidence="2" id="KW-0503">Monooxygenase</keyword>
<accession>A0ABW2DR53</accession>
<dbReference type="Pfam" id="PF03992">
    <property type="entry name" value="ABM"/>
    <property type="match status" value="1"/>
</dbReference>
<evidence type="ECO:0000313" key="3">
    <source>
        <dbReference type="Proteomes" id="UP001596405"/>
    </source>
</evidence>
<reference evidence="3" key="1">
    <citation type="journal article" date="2019" name="Int. J. Syst. Evol. Microbiol.">
        <title>The Global Catalogue of Microorganisms (GCM) 10K type strain sequencing project: providing services to taxonomists for standard genome sequencing and annotation.</title>
        <authorList>
            <consortium name="The Broad Institute Genomics Platform"/>
            <consortium name="The Broad Institute Genome Sequencing Center for Infectious Disease"/>
            <person name="Wu L."/>
            <person name="Ma J."/>
        </authorList>
    </citation>
    <scope>NUCLEOTIDE SEQUENCE [LARGE SCALE GENOMIC DNA]</scope>
    <source>
        <strain evidence="3">CGMCC 4.7393</strain>
    </source>
</reference>
<dbReference type="EMBL" id="JBHSYQ010000015">
    <property type="protein sequence ID" value="MFC6999179.1"/>
    <property type="molecule type" value="Genomic_DNA"/>
</dbReference>
<proteinExistence type="predicted"/>
<gene>
    <name evidence="2" type="ORF">ACFQHR_16205</name>
</gene>
<dbReference type="EC" id="1.-.-.-" evidence="2"/>
<dbReference type="Gene3D" id="3.30.70.100">
    <property type="match status" value="1"/>
</dbReference>